<reference evidence="1 2" key="1">
    <citation type="journal article" date="2019" name="New Phytol.">
        <title>Comparative genomics reveals unique wood-decay strategies and fruiting body development in the Schizophyllaceae.</title>
        <authorList>
            <person name="Almasi E."/>
            <person name="Sahu N."/>
            <person name="Krizsan K."/>
            <person name="Balint B."/>
            <person name="Kovacs G.M."/>
            <person name="Kiss B."/>
            <person name="Cseklye J."/>
            <person name="Drula E."/>
            <person name="Henrissat B."/>
            <person name="Nagy I."/>
            <person name="Chovatia M."/>
            <person name="Adam C."/>
            <person name="LaButti K."/>
            <person name="Lipzen A."/>
            <person name="Riley R."/>
            <person name="Grigoriev I.V."/>
            <person name="Nagy L.G."/>
        </authorList>
    </citation>
    <scope>NUCLEOTIDE SEQUENCE [LARGE SCALE GENOMIC DNA]</scope>
    <source>
        <strain evidence="1 2">NL-1724</strain>
    </source>
</reference>
<dbReference type="AlphaFoldDB" id="A0A550BXS2"/>
<comment type="caution">
    <text evidence="1">The sequence shown here is derived from an EMBL/GenBank/DDBJ whole genome shotgun (WGS) entry which is preliminary data.</text>
</comment>
<dbReference type="EMBL" id="VDMD01000049">
    <property type="protein sequence ID" value="TRM57344.1"/>
    <property type="molecule type" value="Genomic_DNA"/>
</dbReference>
<organism evidence="1 2">
    <name type="scientific">Schizophyllum amplum</name>
    <dbReference type="NCBI Taxonomy" id="97359"/>
    <lineage>
        <taxon>Eukaryota</taxon>
        <taxon>Fungi</taxon>
        <taxon>Dikarya</taxon>
        <taxon>Basidiomycota</taxon>
        <taxon>Agaricomycotina</taxon>
        <taxon>Agaricomycetes</taxon>
        <taxon>Agaricomycetidae</taxon>
        <taxon>Agaricales</taxon>
        <taxon>Schizophyllaceae</taxon>
        <taxon>Schizophyllum</taxon>
    </lineage>
</organism>
<evidence type="ECO:0000313" key="2">
    <source>
        <dbReference type="Proteomes" id="UP000320762"/>
    </source>
</evidence>
<accession>A0A550BXS2</accession>
<sequence>MPARCSQLCIDARHGRRVMECHNNTMALITGATGSARAQMPFIARGAASVCIGPPHLDSCCNDEGPWGLRGVLTLADAVFSCIAVRSYIDRHVTVIERGLSSLRIKQLSKCGQLVRQAVIRVDTTDVLPDARHVIAHEVDARTTYPPDASSNAAAWAVIEVVLRAGKTSATRILPFTIRRNDLKSAG</sequence>
<gene>
    <name evidence="1" type="ORF">BD626DRAFT_214003</name>
</gene>
<evidence type="ECO:0000313" key="1">
    <source>
        <dbReference type="EMBL" id="TRM57344.1"/>
    </source>
</evidence>
<name>A0A550BXS2_9AGAR</name>
<protein>
    <submittedName>
        <fullName evidence="1">Uncharacterized protein</fullName>
    </submittedName>
</protein>
<dbReference type="Proteomes" id="UP000320762">
    <property type="component" value="Unassembled WGS sequence"/>
</dbReference>
<keyword evidence="2" id="KW-1185">Reference proteome</keyword>
<proteinExistence type="predicted"/>